<gene>
    <name evidence="2" type="ORF">E7027_03260</name>
</gene>
<dbReference type="InterPro" id="IPR041657">
    <property type="entry name" value="HTH_17"/>
</dbReference>
<name>A0A928DQA2_9BACT</name>
<feature type="domain" description="Helix-turn-helix" evidence="1">
    <location>
        <begin position="8"/>
        <end position="59"/>
    </location>
</feature>
<proteinExistence type="predicted"/>
<reference evidence="2" key="1">
    <citation type="submission" date="2019-04" db="EMBL/GenBank/DDBJ databases">
        <title>Evolution of Biomass-Degrading Anaerobic Consortia Revealed by Metagenomics.</title>
        <authorList>
            <person name="Peng X."/>
        </authorList>
    </citation>
    <scope>NUCLEOTIDE SEQUENCE</scope>
    <source>
        <strain evidence="2">SIG66</strain>
    </source>
</reference>
<dbReference type="EMBL" id="SUVG01000003">
    <property type="protein sequence ID" value="MBE6421139.1"/>
    <property type="molecule type" value="Genomic_DNA"/>
</dbReference>
<dbReference type="Proteomes" id="UP000725649">
    <property type="component" value="Unassembled WGS sequence"/>
</dbReference>
<dbReference type="Pfam" id="PF12728">
    <property type="entry name" value="HTH_17"/>
    <property type="match status" value="1"/>
</dbReference>
<dbReference type="AlphaFoldDB" id="A0A928DQA2"/>
<evidence type="ECO:0000259" key="1">
    <source>
        <dbReference type="Pfam" id="PF12728"/>
    </source>
</evidence>
<accession>A0A928DQA2</accession>
<organism evidence="2 3">
    <name type="scientific">Candidatus Avelusimicrobium gallicola</name>
    <dbReference type="NCBI Taxonomy" id="2562704"/>
    <lineage>
        <taxon>Bacteria</taxon>
        <taxon>Pseudomonadati</taxon>
        <taxon>Elusimicrobiota</taxon>
        <taxon>Elusimicrobia</taxon>
        <taxon>Elusimicrobiales</taxon>
        <taxon>Elusimicrobiaceae</taxon>
        <taxon>Candidatus Avelusimicrobium</taxon>
    </lineage>
</organism>
<protein>
    <submittedName>
        <fullName evidence="2">Helix-turn-helix domain-containing protein</fullName>
    </submittedName>
</protein>
<sequence>MFNNTNPLMDVNEVAAYLHLSPKTIYSKRTRAEFPKGTIVKLSGRLLFKRAKIEQMVEDATEDSFSHS</sequence>
<evidence type="ECO:0000313" key="2">
    <source>
        <dbReference type="EMBL" id="MBE6421139.1"/>
    </source>
</evidence>
<evidence type="ECO:0000313" key="3">
    <source>
        <dbReference type="Proteomes" id="UP000725649"/>
    </source>
</evidence>
<comment type="caution">
    <text evidence="2">The sequence shown here is derived from an EMBL/GenBank/DDBJ whole genome shotgun (WGS) entry which is preliminary data.</text>
</comment>